<keyword evidence="2" id="KW-0813">Transport</keyword>
<feature type="transmembrane region" description="Helical" evidence="7">
    <location>
        <begin position="110"/>
        <end position="135"/>
    </location>
</feature>
<feature type="transmembrane region" description="Helical" evidence="7">
    <location>
        <begin position="370"/>
        <end position="389"/>
    </location>
</feature>
<accession>A0ABW7DPL2</accession>
<dbReference type="PANTHER" id="PTHR43549">
    <property type="entry name" value="MULTIDRUG RESISTANCE PROTEIN YPNP-RELATED"/>
    <property type="match status" value="1"/>
</dbReference>
<gene>
    <name evidence="8" type="ORF">ACGTZG_03815</name>
</gene>
<dbReference type="InterPro" id="IPR002528">
    <property type="entry name" value="MATE_fam"/>
</dbReference>
<feature type="transmembrane region" description="Helical" evidence="7">
    <location>
        <begin position="202"/>
        <end position="227"/>
    </location>
</feature>
<keyword evidence="4 7" id="KW-0812">Transmembrane</keyword>
<dbReference type="PIRSF" id="PIRSF006603">
    <property type="entry name" value="DinF"/>
    <property type="match status" value="1"/>
</dbReference>
<feature type="transmembrane region" description="Helical" evidence="7">
    <location>
        <begin position="425"/>
        <end position="448"/>
    </location>
</feature>
<evidence type="ECO:0000256" key="5">
    <source>
        <dbReference type="ARBA" id="ARBA00022989"/>
    </source>
</evidence>
<evidence type="ECO:0000313" key="9">
    <source>
        <dbReference type="Proteomes" id="UP001605989"/>
    </source>
</evidence>
<comment type="subcellular location">
    <subcellularLocation>
        <location evidence="1">Cell membrane</location>
        <topology evidence="1">Multi-pass membrane protein</topology>
    </subcellularLocation>
</comment>
<keyword evidence="9" id="KW-1185">Reference proteome</keyword>
<name>A0ABW7DPL2_9FIRM</name>
<evidence type="ECO:0000256" key="1">
    <source>
        <dbReference type="ARBA" id="ARBA00004651"/>
    </source>
</evidence>
<keyword evidence="6 7" id="KW-0472">Membrane</keyword>
<evidence type="ECO:0000256" key="6">
    <source>
        <dbReference type="ARBA" id="ARBA00023136"/>
    </source>
</evidence>
<feature type="transmembrane region" description="Helical" evidence="7">
    <location>
        <begin position="71"/>
        <end position="90"/>
    </location>
</feature>
<proteinExistence type="predicted"/>
<reference evidence="8 9" key="1">
    <citation type="submission" date="2024-10" db="EMBL/GenBank/DDBJ databases">
        <authorList>
            <person name="Sang B.-I."/>
            <person name="Prabhaharan D."/>
        </authorList>
    </citation>
    <scope>NUCLEOTIDE SEQUENCE [LARGE SCALE GENOMIC DNA]</scope>
    <source>
        <strain evidence="8 9">MH</strain>
    </source>
</reference>
<dbReference type="EMBL" id="JBIEKR010000003">
    <property type="protein sequence ID" value="MFG6272309.1"/>
    <property type="molecule type" value="Genomic_DNA"/>
</dbReference>
<protein>
    <submittedName>
        <fullName evidence="8">MATE family efflux transporter</fullName>
    </submittedName>
</protein>
<comment type="caution">
    <text evidence="8">The sequence shown here is derived from an EMBL/GenBank/DDBJ whole genome shotgun (WGS) entry which is preliminary data.</text>
</comment>
<evidence type="ECO:0000256" key="4">
    <source>
        <dbReference type="ARBA" id="ARBA00022692"/>
    </source>
</evidence>
<dbReference type="InterPro" id="IPR048279">
    <property type="entry name" value="MdtK-like"/>
</dbReference>
<dbReference type="NCBIfam" id="TIGR00797">
    <property type="entry name" value="matE"/>
    <property type="match status" value="1"/>
</dbReference>
<dbReference type="Pfam" id="PF01554">
    <property type="entry name" value="MatE"/>
    <property type="match status" value="2"/>
</dbReference>
<dbReference type="RefSeq" id="WP_257536493.1">
    <property type="nucleotide sequence ID" value="NZ_CP011940.1"/>
</dbReference>
<dbReference type="PANTHER" id="PTHR43549:SF3">
    <property type="entry name" value="MULTIDRUG RESISTANCE PROTEIN YPNP-RELATED"/>
    <property type="match status" value="1"/>
</dbReference>
<keyword evidence="5 7" id="KW-1133">Transmembrane helix</keyword>
<feature type="transmembrane region" description="Helical" evidence="7">
    <location>
        <begin position="147"/>
        <end position="165"/>
    </location>
</feature>
<feature type="transmembrane region" description="Helical" evidence="7">
    <location>
        <begin position="326"/>
        <end position="350"/>
    </location>
</feature>
<feature type="transmembrane region" description="Helical" evidence="7">
    <location>
        <begin position="177"/>
        <end position="196"/>
    </location>
</feature>
<sequence length="458" mass="49796">MDHVQRIKRHEHKKRQIDMLHGPLWNKLIIFALPLALTGVLQQLFNAADVAVLGQFVGTHAMAAVGNNTPVISLFVTLFLGLSLGANVVIARYLGARCPEQAGEAVHTTFMLALLVGILLMILGEATAGIILSHLGVPDVVMPAAELYLRIYMLGLPFISFYNFQSAIFRSRGDTRTPLVALAVASGLNIVLNLLFTGLFSGGVAGVAIATVLSYGVGAAILFVALLHSDDVLELHLHDLCLKRVYLAPVLRIGLPAGLQGMVFCISNIIIQSAINSLGADAMAASAAAFTIEINVYCIINSFGQAATTFVSQNYGARNIRRCRSVMWWCLGLNAFFMGLMALFIYWKAIPMLGFFSSDPLVIELGNTRIIYVVYTQFINILIEILSGAMRGYGFSLPPAVLTLIGICGVRIAWVYAVFPSSHTFATLMASYPISWIVTAVLLGLLYYRYVHRLPHTS</sequence>
<organism evidence="8 9">
    <name type="scientific">Megasphaera hexanoica</name>
    <dbReference type="NCBI Taxonomy" id="1675036"/>
    <lineage>
        <taxon>Bacteria</taxon>
        <taxon>Bacillati</taxon>
        <taxon>Bacillota</taxon>
        <taxon>Negativicutes</taxon>
        <taxon>Veillonellales</taxon>
        <taxon>Veillonellaceae</taxon>
        <taxon>Megasphaera</taxon>
    </lineage>
</organism>
<evidence type="ECO:0000256" key="3">
    <source>
        <dbReference type="ARBA" id="ARBA00022475"/>
    </source>
</evidence>
<evidence type="ECO:0000256" key="2">
    <source>
        <dbReference type="ARBA" id="ARBA00022448"/>
    </source>
</evidence>
<dbReference type="Proteomes" id="UP001605989">
    <property type="component" value="Unassembled WGS sequence"/>
</dbReference>
<evidence type="ECO:0000313" key="8">
    <source>
        <dbReference type="EMBL" id="MFG6272309.1"/>
    </source>
</evidence>
<dbReference type="InterPro" id="IPR052031">
    <property type="entry name" value="Membrane_Transporter-Flippase"/>
</dbReference>
<feature type="transmembrane region" description="Helical" evidence="7">
    <location>
        <begin position="401"/>
        <end position="419"/>
    </location>
</feature>
<evidence type="ECO:0000256" key="7">
    <source>
        <dbReference type="SAM" id="Phobius"/>
    </source>
</evidence>
<dbReference type="CDD" id="cd13138">
    <property type="entry name" value="MATE_yoeA_like"/>
    <property type="match status" value="1"/>
</dbReference>
<keyword evidence="3" id="KW-1003">Cell membrane</keyword>